<proteinExistence type="inferred from homology"/>
<dbReference type="Pfam" id="PF00724">
    <property type="entry name" value="Oxidored_FMN"/>
    <property type="match status" value="1"/>
</dbReference>
<evidence type="ECO:0000256" key="3">
    <source>
        <dbReference type="ARBA" id="ARBA00023002"/>
    </source>
</evidence>
<dbReference type="Gene3D" id="3.20.20.70">
    <property type="entry name" value="Aldolase class I"/>
    <property type="match status" value="1"/>
</dbReference>
<keyword evidence="3" id="KW-0560">Oxidoreductase</keyword>
<gene>
    <name evidence="5" type="ORF">E3D00_07200</name>
</gene>
<feature type="domain" description="NADH:flavin oxidoreductase/NADH oxidase N-terminal" evidence="4">
    <location>
        <begin position="3"/>
        <end position="335"/>
    </location>
</feature>
<dbReference type="InterPro" id="IPR013785">
    <property type="entry name" value="Aldolase_TIM"/>
</dbReference>
<dbReference type="Proteomes" id="UP000316313">
    <property type="component" value="Chromosome"/>
</dbReference>
<organism evidence="5 6">
    <name type="scientific">Swingsia samuiensis</name>
    <dbReference type="NCBI Taxonomy" id="1293412"/>
    <lineage>
        <taxon>Bacteria</taxon>
        <taxon>Pseudomonadati</taxon>
        <taxon>Pseudomonadota</taxon>
        <taxon>Alphaproteobacteria</taxon>
        <taxon>Acetobacterales</taxon>
        <taxon>Acetobacteraceae</taxon>
        <taxon>Swingsia</taxon>
    </lineage>
</organism>
<evidence type="ECO:0000313" key="6">
    <source>
        <dbReference type="Proteomes" id="UP000316313"/>
    </source>
</evidence>
<dbReference type="GO" id="GO:0005829">
    <property type="term" value="C:cytosol"/>
    <property type="evidence" value="ECO:0007669"/>
    <property type="project" value="UniProtKB-ARBA"/>
</dbReference>
<reference evidence="5 6" key="1">
    <citation type="submission" date="2019-03" db="EMBL/GenBank/DDBJ databases">
        <title>The complete genome sequence of Swingsia samuiensis NBRC107927(T).</title>
        <authorList>
            <person name="Chua K.-O."/>
            <person name="Chan K.-G."/>
            <person name="See-Too W.-S."/>
        </authorList>
    </citation>
    <scope>NUCLEOTIDE SEQUENCE [LARGE SCALE GENOMIC DNA]</scope>
    <source>
        <strain evidence="5 6">AH83</strain>
    </source>
</reference>
<dbReference type="CDD" id="cd02933">
    <property type="entry name" value="OYE_like_FMN"/>
    <property type="match status" value="1"/>
</dbReference>
<keyword evidence="6" id="KW-1185">Reference proteome</keyword>
<evidence type="ECO:0000313" key="5">
    <source>
        <dbReference type="EMBL" id="QDH17370.1"/>
    </source>
</evidence>
<comment type="cofactor">
    <cofactor evidence="1">
        <name>FMN</name>
        <dbReference type="ChEBI" id="CHEBI:58210"/>
    </cofactor>
</comment>
<sequence>MADLFSSIKIGDIITKNRIFMAPLTRARVERDAVPVPMMAEYYAQRAQAGLIISEATGISREGLGWPYAPGIWTDEQVEAWKSVTQAVHDKGGKIVCQLWHMGRAVHSSVTGLQPVSASETTAPDEVHTYDGKKPYEKARALTKSDITRILNDYEQAARNAMRAGFDGVQIHAANGYLIDQFLRDGTNHRSDEYGGSLENRVRLLVEVTQRVIATVGAEKTGVRLSPNGDSQGVIDSAPEKIFVLAAQELERLGVAWLELRENSTTGTFLAPTDQPKLSPEIRKVFHRSLVLNQDYSFEEAQAAIRDGHADAIAFGRKFISNPDLPDRFAKNIPLQESNVSTWYSRGEEGYIDYPFAK</sequence>
<dbReference type="PANTHER" id="PTHR22893:SF91">
    <property type="entry name" value="NADPH DEHYDROGENASE 2-RELATED"/>
    <property type="match status" value="1"/>
</dbReference>
<dbReference type="GO" id="GO:0016628">
    <property type="term" value="F:oxidoreductase activity, acting on the CH-CH group of donors, NAD or NADP as acceptor"/>
    <property type="evidence" value="ECO:0007669"/>
    <property type="project" value="UniProtKB-ARBA"/>
</dbReference>
<comment type="similarity">
    <text evidence="2">Belongs to the NADH:flavin oxidoreductase/NADH oxidase family.</text>
</comment>
<dbReference type="GO" id="GO:0010181">
    <property type="term" value="F:FMN binding"/>
    <property type="evidence" value="ECO:0007669"/>
    <property type="project" value="InterPro"/>
</dbReference>
<dbReference type="AlphaFoldDB" id="A0A4Y6UKP1"/>
<dbReference type="InterPro" id="IPR001155">
    <property type="entry name" value="OxRdtase_FMN_N"/>
</dbReference>
<protein>
    <submittedName>
        <fullName evidence="5">Alkene reductase</fullName>
    </submittedName>
</protein>
<dbReference type="OrthoDB" id="9804454at2"/>
<dbReference type="FunFam" id="3.20.20.70:FF:000059">
    <property type="entry name" value="N-ethylmaleimide reductase, FMN-linked"/>
    <property type="match status" value="1"/>
</dbReference>
<evidence type="ECO:0000259" key="4">
    <source>
        <dbReference type="Pfam" id="PF00724"/>
    </source>
</evidence>
<name>A0A4Y6UKP1_9PROT</name>
<dbReference type="SUPFAM" id="SSF51395">
    <property type="entry name" value="FMN-linked oxidoreductases"/>
    <property type="match status" value="1"/>
</dbReference>
<dbReference type="PANTHER" id="PTHR22893">
    <property type="entry name" value="NADH OXIDOREDUCTASE-RELATED"/>
    <property type="match status" value="1"/>
</dbReference>
<evidence type="ECO:0000256" key="1">
    <source>
        <dbReference type="ARBA" id="ARBA00001917"/>
    </source>
</evidence>
<dbReference type="InterPro" id="IPR045247">
    <property type="entry name" value="Oye-like"/>
</dbReference>
<accession>A0A4Y6UKP1</accession>
<dbReference type="EMBL" id="CP038141">
    <property type="protein sequence ID" value="QDH17370.1"/>
    <property type="molecule type" value="Genomic_DNA"/>
</dbReference>
<dbReference type="RefSeq" id="WP_141461256.1">
    <property type="nucleotide sequence ID" value="NZ_CP038141.1"/>
</dbReference>
<dbReference type="KEGG" id="ssam:E3D00_07200"/>
<evidence type="ECO:0000256" key="2">
    <source>
        <dbReference type="ARBA" id="ARBA00005979"/>
    </source>
</evidence>